<evidence type="ECO:0008006" key="5">
    <source>
        <dbReference type="Google" id="ProtNLM"/>
    </source>
</evidence>
<organism evidence="3 4">
    <name type="scientific">Canna indica</name>
    <name type="common">Indian-shot</name>
    <dbReference type="NCBI Taxonomy" id="4628"/>
    <lineage>
        <taxon>Eukaryota</taxon>
        <taxon>Viridiplantae</taxon>
        <taxon>Streptophyta</taxon>
        <taxon>Embryophyta</taxon>
        <taxon>Tracheophyta</taxon>
        <taxon>Spermatophyta</taxon>
        <taxon>Magnoliopsida</taxon>
        <taxon>Liliopsida</taxon>
        <taxon>Zingiberales</taxon>
        <taxon>Cannaceae</taxon>
        <taxon>Canna</taxon>
    </lineage>
</organism>
<protein>
    <recommendedName>
        <fullName evidence="5">Protein kinase domain-containing protein</fullName>
    </recommendedName>
</protein>
<dbReference type="GO" id="GO:0005829">
    <property type="term" value="C:cytosol"/>
    <property type="evidence" value="ECO:0007669"/>
    <property type="project" value="TreeGrafter"/>
</dbReference>
<dbReference type="GO" id="GO:0005524">
    <property type="term" value="F:ATP binding"/>
    <property type="evidence" value="ECO:0007669"/>
    <property type="project" value="UniProtKB-KW"/>
</dbReference>
<evidence type="ECO:0000313" key="4">
    <source>
        <dbReference type="Proteomes" id="UP001327560"/>
    </source>
</evidence>
<dbReference type="GO" id="GO:0005956">
    <property type="term" value="C:protein kinase CK2 complex"/>
    <property type="evidence" value="ECO:0007669"/>
    <property type="project" value="TreeGrafter"/>
</dbReference>
<dbReference type="AlphaFoldDB" id="A0AAQ3KFE8"/>
<dbReference type="Proteomes" id="UP001327560">
    <property type="component" value="Chromosome 5"/>
</dbReference>
<gene>
    <name evidence="3" type="ORF">Cni_G16034</name>
</gene>
<dbReference type="GO" id="GO:0051726">
    <property type="term" value="P:regulation of cell cycle"/>
    <property type="evidence" value="ECO:0007669"/>
    <property type="project" value="TreeGrafter"/>
</dbReference>
<proteinExistence type="predicted"/>
<keyword evidence="1" id="KW-0547">Nucleotide-binding</keyword>
<dbReference type="PANTHER" id="PTHR24054:SF56">
    <property type="entry name" value="CASEIN KINASE II SUBUNIT ALPHA-1"/>
    <property type="match status" value="1"/>
</dbReference>
<accession>A0AAQ3KFE8</accession>
<reference evidence="3 4" key="1">
    <citation type="submission" date="2023-10" db="EMBL/GenBank/DDBJ databases">
        <title>Chromosome-scale genome assembly provides insights into flower coloration mechanisms of Canna indica.</title>
        <authorList>
            <person name="Li C."/>
        </authorList>
    </citation>
    <scope>NUCLEOTIDE SEQUENCE [LARGE SCALE GENOMIC DNA]</scope>
    <source>
        <tissue evidence="3">Flower</tissue>
    </source>
</reference>
<dbReference type="PANTHER" id="PTHR24054">
    <property type="entry name" value="CASEIN KINASE II SUBUNIT ALPHA"/>
    <property type="match status" value="1"/>
</dbReference>
<evidence type="ECO:0000256" key="2">
    <source>
        <dbReference type="ARBA" id="ARBA00022840"/>
    </source>
</evidence>
<keyword evidence="2" id="KW-0067">ATP-binding</keyword>
<dbReference type="InterPro" id="IPR011009">
    <property type="entry name" value="Kinase-like_dom_sf"/>
</dbReference>
<keyword evidence="4" id="KW-1185">Reference proteome</keyword>
<dbReference type="Gene3D" id="1.10.510.10">
    <property type="entry name" value="Transferase(Phosphotransferase) domain 1"/>
    <property type="match status" value="1"/>
</dbReference>
<dbReference type="EMBL" id="CP136894">
    <property type="protein sequence ID" value="WOL07294.1"/>
    <property type="molecule type" value="Genomic_DNA"/>
</dbReference>
<dbReference type="InterPro" id="IPR045216">
    <property type="entry name" value="CK2_alpha"/>
</dbReference>
<sequence length="140" mass="15800">MWSLGCMFAGMIFRNEPFFYGPDNHDQLVKIAKHGTLLATNTIGVYHHHFVNNEHYYVVINYCDLGLDLHRLILEDLGEGGVDASVDEVVNDSTLLGSRPRRPRTRVAFSLPDLLEKAEEGHDAILLDDERSEVYVDCPG</sequence>
<name>A0AAQ3KFE8_9LILI</name>
<dbReference type="GO" id="GO:0004674">
    <property type="term" value="F:protein serine/threonine kinase activity"/>
    <property type="evidence" value="ECO:0007669"/>
    <property type="project" value="InterPro"/>
</dbReference>
<dbReference type="GO" id="GO:0005634">
    <property type="term" value="C:nucleus"/>
    <property type="evidence" value="ECO:0007669"/>
    <property type="project" value="TreeGrafter"/>
</dbReference>
<evidence type="ECO:0000256" key="1">
    <source>
        <dbReference type="ARBA" id="ARBA00022741"/>
    </source>
</evidence>
<dbReference type="SUPFAM" id="SSF56112">
    <property type="entry name" value="Protein kinase-like (PK-like)"/>
    <property type="match status" value="1"/>
</dbReference>
<evidence type="ECO:0000313" key="3">
    <source>
        <dbReference type="EMBL" id="WOL07294.1"/>
    </source>
</evidence>